<dbReference type="RefSeq" id="WP_057781370.1">
    <property type="nucleotide sequence ID" value="NZ_JAGGJQ010000013.1"/>
</dbReference>
<comment type="caution">
    <text evidence="2">The sequence shown here is derived from an EMBL/GenBank/DDBJ whole genome shotgun (WGS) entry which is preliminary data.</text>
</comment>
<keyword evidence="5" id="KW-1185">Reference proteome</keyword>
<dbReference type="GO" id="GO:0016209">
    <property type="term" value="F:antioxidant activity"/>
    <property type="evidence" value="ECO:0007669"/>
    <property type="project" value="InterPro"/>
</dbReference>
<evidence type="ECO:0000313" key="4">
    <source>
        <dbReference type="Proteomes" id="UP001138672"/>
    </source>
</evidence>
<dbReference type="InterPro" id="IPR000866">
    <property type="entry name" value="AhpC/TSA"/>
</dbReference>
<dbReference type="AlphaFoldDB" id="A0A9X0YN77"/>
<dbReference type="Gene3D" id="3.40.30.10">
    <property type="entry name" value="Glutaredoxin"/>
    <property type="match status" value="1"/>
</dbReference>
<name>A0A9X0YN77_9FLAO</name>
<dbReference type="PANTHER" id="PTHR42852:SF13">
    <property type="entry name" value="PROTEIN DIPZ"/>
    <property type="match status" value="1"/>
</dbReference>
<protein>
    <submittedName>
        <fullName evidence="2">Peroxiredoxin</fullName>
    </submittedName>
</protein>
<dbReference type="InterPro" id="IPR050553">
    <property type="entry name" value="Thioredoxin_ResA/DsbE_sf"/>
</dbReference>
<reference evidence="2" key="1">
    <citation type="submission" date="2021-03" db="EMBL/GenBank/DDBJ databases">
        <title>Genomic Encyclopedia of Type Strains, Phase IV (KMG-IV): sequencing the most valuable type-strain genomes for metagenomic binning, comparative biology and taxonomic classification.</title>
        <authorList>
            <person name="Goeker M."/>
        </authorList>
    </citation>
    <scope>NUCLEOTIDE SEQUENCE</scope>
    <source>
        <strain evidence="2">DSM 15523</strain>
        <strain evidence="3 5">DSM 16476</strain>
    </source>
</reference>
<gene>
    <name evidence="2" type="ORF">J2Z56_003598</name>
    <name evidence="3" type="ORF">J2Z57_003601</name>
</gene>
<dbReference type="OrthoDB" id="1352984at2"/>
<dbReference type="EMBL" id="JAGGJQ010000013">
    <property type="protein sequence ID" value="MBP1841660.1"/>
    <property type="molecule type" value="Genomic_DNA"/>
</dbReference>
<dbReference type="Proteomes" id="UP001231587">
    <property type="component" value="Unassembled WGS sequence"/>
</dbReference>
<evidence type="ECO:0000259" key="1">
    <source>
        <dbReference type="Pfam" id="PF00578"/>
    </source>
</evidence>
<accession>A0A9X0YN77</accession>
<dbReference type="InterPro" id="IPR036249">
    <property type="entry name" value="Thioredoxin-like_sf"/>
</dbReference>
<feature type="domain" description="Alkyl hydroperoxide reductase subunit C/ Thiol specific antioxidant" evidence="1">
    <location>
        <begin position="12"/>
        <end position="120"/>
    </location>
</feature>
<dbReference type="GO" id="GO:0016491">
    <property type="term" value="F:oxidoreductase activity"/>
    <property type="evidence" value="ECO:0007669"/>
    <property type="project" value="InterPro"/>
</dbReference>
<dbReference type="SUPFAM" id="SSF52833">
    <property type="entry name" value="Thioredoxin-like"/>
    <property type="match status" value="1"/>
</dbReference>
<dbReference type="Proteomes" id="UP001138672">
    <property type="component" value="Unassembled WGS sequence"/>
</dbReference>
<evidence type="ECO:0000313" key="3">
    <source>
        <dbReference type="EMBL" id="MDQ0337139.1"/>
    </source>
</evidence>
<dbReference type="PANTHER" id="PTHR42852">
    <property type="entry name" value="THIOL:DISULFIDE INTERCHANGE PROTEIN DSBE"/>
    <property type="match status" value="1"/>
</dbReference>
<dbReference type="EMBL" id="JAUSUU010000014">
    <property type="protein sequence ID" value="MDQ0337139.1"/>
    <property type="molecule type" value="Genomic_DNA"/>
</dbReference>
<proteinExistence type="predicted"/>
<evidence type="ECO:0000313" key="2">
    <source>
        <dbReference type="EMBL" id="MBP1841660.1"/>
    </source>
</evidence>
<evidence type="ECO:0000313" key="5">
    <source>
        <dbReference type="Proteomes" id="UP001231587"/>
    </source>
</evidence>
<organism evidence="2 4">
    <name type="scientific">Formosa algae</name>
    <dbReference type="NCBI Taxonomy" id="225843"/>
    <lineage>
        <taxon>Bacteria</taxon>
        <taxon>Pseudomonadati</taxon>
        <taxon>Bacteroidota</taxon>
        <taxon>Flavobacteriia</taxon>
        <taxon>Flavobacteriales</taxon>
        <taxon>Flavobacteriaceae</taxon>
        <taxon>Formosa</taxon>
    </lineage>
</organism>
<dbReference type="Pfam" id="PF00578">
    <property type="entry name" value="AhpC-TSA"/>
    <property type="match status" value="1"/>
</dbReference>
<sequence length="155" mass="17342">MQTPITSIPVLDLEDVPVNLMSAYKNKVLLVIIYNNDCLGCTGRAIPLAYEFQQTFPNIQVIGIHADFVNREGTKDNIKQVFTSGEVPFPIYIDKQHQVFDQFHAEGTPQWLLIAEDGTLFRSIFGSQDNAQNRLHYALESLAGNTSHEATAEDS</sequence>